<dbReference type="OMA" id="RDGWENN"/>
<keyword evidence="2" id="KW-0812">Transmembrane</keyword>
<dbReference type="PANTHER" id="PTHR34200:SF2">
    <property type="entry name" value="TRANSMEMBRANE PROTEIN"/>
    <property type="match status" value="1"/>
</dbReference>
<evidence type="ECO:0000256" key="2">
    <source>
        <dbReference type="SAM" id="Phobius"/>
    </source>
</evidence>
<dbReference type="FunCoup" id="A0A1D6M6L5">
    <property type="interactions" value="1110"/>
</dbReference>
<dbReference type="ExpressionAtlas" id="A0A1D6M6L5">
    <property type="expression patterns" value="baseline and differential"/>
</dbReference>
<dbReference type="Pfam" id="PF24053">
    <property type="entry name" value="DUF7356"/>
    <property type="match status" value="1"/>
</dbReference>
<gene>
    <name evidence="5" type="ORF">ZEAMMB73_Zm00001d038480</name>
</gene>
<feature type="compositionally biased region" description="Acidic residues" evidence="1">
    <location>
        <begin position="322"/>
        <end position="331"/>
    </location>
</feature>
<dbReference type="PANTHER" id="PTHR34200">
    <property type="entry name" value="DENTIN SIALOPHOSPHOPROTEIN-LIKE ISOFORM X1"/>
    <property type="match status" value="1"/>
</dbReference>
<feature type="compositionally biased region" description="Pro residues" evidence="1">
    <location>
        <begin position="88"/>
        <end position="97"/>
    </location>
</feature>
<evidence type="ECO:0000256" key="3">
    <source>
        <dbReference type="SAM" id="SignalP"/>
    </source>
</evidence>
<evidence type="ECO:0000259" key="4">
    <source>
        <dbReference type="Pfam" id="PF24053"/>
    </source>
</evidence>
<dbReference type="EMBL" id="CM000782">
    <property type="protein sequence ID" value="AQK86718.1"/>
    <property type="molecule type" value="Genomic_DNA"/>
</dbReference>
<feature type="region of interest" description="Disordered" evidence="1">
    <location>
        <begin position="303"/>
        <end position="367"/>
    </location>
</feature>
<sequence length="367" mass="38988">MGTCGLAAVVALLLASALLPGPDSASARSLLEGENPSSGEVRPLVRVWIQRRLFGSPQDAPAPAVSGQSSAAGQQTENKRHQESLPPVTSPPPPPPTQETNSQKAASPPPGPNVGTGQEDTGSQGRREETDKLKEAMEKCDASHKCSSGNEFSACLQVPDNALVGPYIIVHNEGQHDMDIDVKEPSSNTNNDKKPLHLVKGAFGQMNITYTASDGGNVTLSDGKNVDCIIHVGGTVERQSVSDLQKQFQQVAAYAMHLNPIYGASFFVFAVVLVSVVCVCCKFAKRRGNDGLPYQQLEMGGQAPNSSGVDITATTTDGWEHDWDDDWDDEAAAGPVDKKPTSSVSANGLPLRSQTNSKDGWNVDWDD</sequence>
<feature type="compositionally biased region" description="Polar residues" evidence="1">
    <location>
        <begin position="66"/>
        <end position="76"/>
    </location>
</feature>
<feature type="signal peptide" evidence="3">
    <location>
        <begin position="1"/>
        <end position="27"/>
    </location>
</feature>
<organism evidence="5">
    <name type="scientific">Zea mays</name>
    <name type="common">Maize</name>
    <dbReference type="NCBI Taxonomy" id="4577"/>
    <lineage>
        <taxon>Eukaryota</taxon>
        <taxon>Viridiplantae</taxon>
        <taxon>Streptophyta</taxon>
        <taxon>Embryophyta</taxon>
        <taxon>Tracheophyta</taxon>
        <taxon>Spermatophyta</taxon>
        <taxon>Magnoliopsida</taxon>
        <taxon>Liliopsida</taxon>
        <taxon>Poales</taxon>
        <taxon>Poaceae</taxon>
        <taxon>PACMAD clade</taxon>
        <taxon>Panicoideae</taxon>
        <taxon>Andropogonodae</taxon>
        <taxon>Andropogoneae</taxon>
        <taxon>Tripsacinae</taxon>
        <taxon>Zea</taxon>
    </lineage>
</organism>
<keyword evidence="2" id="KW-0472">Membrane</keyword>
<name>A0A1D6M6L5_MAIZE</name>
<keyword evidence="3" id="KW-0732">Signal</keyword>
<dbReference type="InParanoid" id="A0A1D6M6L5"/>
<feature type="compositionally biased region" description="Polar residues" evidence="1">
    <location>
        <begin position="115"/>
        <end position="124"/>
    </location>
</feature>
<evidence type="ECO:0000313" key="5">
    <source>
        <dbReference type="EMBL" id="AQK86718.1"/>
    </source>
</evidence>
<proteinExistence type="predicted"/>
<evidence type="ECO:0000256" key="1">
    <source>
        <dbReference type="SAM" id="MobiDB-lite"/>
    </source>
</evidence>
<feature type="chain" id="PRO_5010806894" description="DUF7356 domain-containing protein" evidence="3">
    <location>
        <begin position="28"/>
        <end position="367"/>
    </location>
</feature>
<feature type="compositionally biased region" description="Polar residues" evidence="1">
    <location>
        <begin position="341"/>
        <end position="359"/>
    </location>
</feature>
<dbReference type="InterPro" id="IPR055780">
    <property type="entry name" value="DUF7356"/>
</dbReference>
<feature type="compositionally biased region" description="Basic and acidic residues" evidence="1">
    <location>
        <begin position="125"/>
        <end position="136"/>
    </location>
</feature>
<accession>A0A1D6M6L5</accession>
<protein>
    <recommendedName>
        <fullName evidence="4">DUF7356 domain-containing protein</fullName>
    </recommendedName>
</protein>
<feature type="compositionally biased region" description="Polar residues" evidence="1">
    <location>
        <begin position="303"/>
        <end position="313"/>
    </location>
</feature>
<feature type="transmembrane region" description="Helical" evidence="2">
    <location>
        <begin position="261"/>
        <end position="284"/>
    </location>
</feature>
<reference evidence="5" key="1">
    <citation type="submission" date="2015-12" db="EMBL/GenBank/DDBJ databases">
        <title>Update maize B73 reference genome by single molecule sequencing technologies.</title>
        <authorList>
            <consortium name="Maize Genome Sequencing Project"/>
            <person name="Ware D."/>
        </authorList>
    </citation>
    <scope>NUCLEOTIDE SEQUENCE</scope>
    <source>
        <tissue evidence="5">Seedling</tissue>
    </source>
</reference>
<keyword evidence="2" id="KW-1133">Transmembrane helix</keyword>
<feature type="region of interest" description="Disordered" evidence="1">
    <location>
        <begin position="57"/>
        <end position="136"/>
    </location>
</feature>
<dbReference type="AlphaFoldDB" id="A0A1D6M6L5"/>
<feature type="domain" description="DUF7356" evidence="4">
    <location>
        <begin position="134"/>
        <end position="234"/>
    </location>
</feature>